<keyword evidence="2 5" id="KW-0238">DNA-binding</keyword>
<dbReference type="GO" id="GO:0003677">
    <property type="term" value="F:DNA binding"/>
    <property type="evidence" value="ECO:0007669"/>
    <property type="project" value="UniProtKB-KW"/>
</dbReference>
<dbReference type="PANTHER" id="PTHR30146">
    <property type="entry name" value="LACI-RELATED TRANSCRIPTIONAL REPRESSOR"/>
    <property type="match status" value="1"/>
</dbReference>
<dbReference type="CDD" id="cd01392">
    <property type="entry name" value="HTH_LacI"/>
    <property type="match status" value="1"/>
</dbReference>
<comment type="caution">
    <text evidence="5">The sequence shown here is derived from an EMBL/GenBank/DDBJ whole genome shotgun (WGS) entry which is preliminary data.</text>
</comment>
<sequence length="336" mass="38453">MATIRDIAEKSGFSIATVSRVLNYDATLSVSEETKKRIFKASEELNYRTLKQRATKNGKKKHRLGIVLFHSEQDEISDPYFLAIRLGIEKESTAKQIDLIKIYRKNDQLDLSDVGDIDGMIVVGRIPPEEIEEIKDITNYITFVDYSPCELTYDSVVIDFQRAMIDVLDHLLALDHRDIGFIGGILNPRPNETLMDYRERSFRDYLASKRILNERFIFIGQFTTEDGYRLMHKALQQSKLPTAFVVASDSMAIGALRALHENKIRVPEQVSIVGFNDIAASNYLQPSLSTVKVYTEFMGETAVELMIERLNTKREIPKKIVIPTKLIQRESTVKLR</sequence>
<dbReference type="Pfam" id="PF13377">
    <property type="entry name" value="Peripla_BP_3"/>
    <property type="match status" value="1"/>
</dbReference>
<organism evidence="5 6">
    <name type="scientific">Halobacillus campisalis</name>
    <dbReference type="NCBI Taxonomy" id="435909"/>
    <lineage>
        <taxon>Bacteria</taxon>
        <taxon>Bacillati</taxon>
        <taxon>Bacillota</taxon>
        <taxon>Bacilli</taxon>
        <taxon>Bacillales</taxon>
        <taxon>Bacillaceae</taxon>
        <taxon>Halobacillus</taxon>
    </lineage>
</organism>
<evidence type="ECO:0000313" key="5">
    <source>
        <dbReference type="EMBL" id="MFC7321720.1"/>
    </source>
</evidence>
<feature type="domain" description="HTH lacI-type" evidence="4">
    <location>
        <begin position="2"/>
        <end position="57"/>
    </location>
</feature>
<dbReference type="Gene3D" id="3.40.50.2300">
    <property type="match status" value="2"/>
</dbReference>
<dbReference type="EMBL" id="JBHTBY010000011">
    <property type="protein sequence ID" value="MFC7321720.1"/>
    <property type="molecule type" value="Genomic_DNA"/>
</dbReference>
<dbReference type="Gene3D" id="1.10.260.40">
    <property type="entry name" value="lambda repressor-like DNA-binding domains"/>
    <property type="match status" value="1"/>
</dbReference>
<evidence type="ECO:0000259" key="4">
    <source>
        <dbReference type="PROSITE" id="PS50932"/>
    </source>
</evidence>
<dbReference type="SUPFAM" id="SSF47413">
    <property type="entry name" value="lambda repressor-like DNA-binding domains"/>
    <property type="match status" value="1"/>
</dbReference>
<dbReference type="InterPro" id="IPR046335">
    <property type="entry name" value="LacI/GalR-like_sensor"/>
</dbReference>
<dbReference type="SMART" id="SM00354">
    <property type="entry name" value="HTH_LACI"/>
    <property type="match status" value="1"/>
</dbReference>
<dbReference type="RefSeq" id="WP_289216566.1">
    <property type="nucleotide sequence ID" value="NZ_JAPVRC010000007.1"/>
</dbReference>
<dbReference type="PROSITE" id="PS50932">
    <property type="entry name" value="HTH_LACI_2"/>
    <property type="match status" value="1"/>
</dbReference>
<dbReference type="SUPFAM" id="SSF53822">
    <property type="entry name" value="Periplasmic binding protein-like I"/>
    <property type="match status" value="1"/>
</dbReference>
<reference evidence="6" key="1">
    <citation type="journal article" date="2019" name="Int. J. Syst. Evol. Microbiol.">
        <title>The Global Catalogue of Microorganisms (GCM) 10K type strain sequencing project: providing services to taxonomists for standard genome sequencing and annotation.</title>
        <authorList>
            <consortium name="The Broad Institute Genomics Platform"/>
            <consortium name="The Broad Institute Genome Sequencing Center for Infectious Disease"/>
            <person name="Wu L."/>
            <person name="Ma J."/>
        </authorList>
    </citation>
    <scope>NUCLEOTIDE SEQUENCE [LARGE SCALE GENOMIC DNA]</scope>
    <source>
        <strain evidence="6">CCUG 73951</strain>
    </source>
</reference>
<evidence type="ECO:0000256" key="3">
    <source>
        <dbReference type="ARBA" id="ARBA00023163"/>
    </source>
</evidence>
<keyword evidence="3" id="KW-0804">Transcription</keyword>
<name>A0ABW2K4H5_9BACI</name>
<evidence type="ECO:0000256" key="1">
    <source>
        <dbReference type="ARBA" id="ARBA00023015"/>
    </source>
</evidence>
<dbReference type="CDD" id="cd01544">
    <property type="entry name" value="PBP1_GalR"/>
    <property type="match status" value="1"/>
</dbReference>
<evidence type="ECO:0000313" key="6">
    <source>
        <dbReference type="Proteomes" id="UP001596494"/>
    </source>
</evidence>
<evidence type="ECO:0000256" key="2">
    <source>
        <dbReference type="ARBA" id="ARBA00023125"/>
    </source>
</evidence>
<dbReference type="InterPro" id="IPR000843">
    <property type="entry name" value="HTH_LacI"/>
</dbReference>
<dbReference type="Pfam" id="PF00356">
    <property type="entry name" value="LacI"/>
    <property type="match status" value="1"/>
</dbReference>
<dbReference type="Proteomes" id="UP001596494">
    <property type="component" value="Unassembled WGS sequence"/>
</dbReference>
<dbReference type="PANTHER" id="PTHR30146:SF149">
    <property type="entry name" value="HTH-TYPE TRANSCRIPTIONAL REGULATOR EBGR"/>
    <property type="match status" value="1"/>
</dbReference>
<protein>
    <submittedName>
        <fullName evidence="5">LacI family DNA-binding transcriptional regulator</fullName>
    </submittedName>
</protein>
<dbReference type="InterPro" id="IPR028082">
    <property type="entry name" value="Peripla_BP_I"/>
</dbReference>
<dbReference type="InterPro" id="IPR010982">
    <property type="entry name" value="Lambda_DNA-bd_dom_sf"/>
</dbReference>
<gene>
    <name evidence="5" type="ORF">ACFQMN_12610</name>
</gene>
<keyword evidence="1" id="KW-0805">Transcription regulation</keyword>
<keyword evidence="6" id="KW-1185">Reference proteome</keyword>
<proteinExistence type="predicted"/>
<accession>A0ABW2K4H5</accession>